<feature type="compositionally biased region" description="Low complexity" evidence="4">
    <location>
        <begin position="162"/>
        <end position="174"/>
    </location>
</feature>
<dbReference type="PRINTS" id="PR00081">
    <property type="entry name" value="GDHRDH"/>
</dbReference>
<keyword evidence="3" id="KW-0560">Oxidoreductase</keyword>
<dbReference type="InterPro" id="IPR036291">
    <property type="entry name" value="NAD(P)-bd_dom_sf"/>
</dbReference>
<organism evidence="5 6">
    <name type="scientific">Bombardia bombarda</name>
    <dbReference type="NCBI Taxonomy" id="252184"/>
    <lineage>
        <taxon>Eukaryota</taxon>
        <taxon>Fungi</taxon>
        <taxon>Dikarya</taxon>
        <taxon>Ascomycota</taxon>
        <taxon>Pezizomycotina</taxon>
        <taxon>Sordariomycetes</taxon>
        <taxon>Sordariomycetidae</taxon>
        <taxon>Sordariales</taxon>
        <taxon>Lasiosphaeriaceae</taxon>
        <taxon>Bombardia</taxon>
    </lineage>
</organism>
<dbReference type="SUPFAM" id="SSF51735">
    <property type="entry name" value="NAD(P)-binding Rossmann-fold domains"/>
    <property type="match status" value="1"/>
</dbReference>
<dbReference type="InterPro" id="IPR020904">
    <property type="entry name" value="Sc_DH/Rdtase_CS"/>
</dbReference>
<dbReference type="GO" id="GO:0005737">
    <property type="term" value="C:cytoplasm"/>
    <property type="evidence" value="ECO:0007669"/>
    <property type="project" value="TreeGrafter"/>
</dbReference>
<evidence type="ECO:0008006" key="7">
    <source>
        <dbReference type="Google" id="ProtNLM"/>
    </source>
</evidence>
<sequence length="321" mass="34375">MAEIIFSETTARQLQGKVVVITGGAQGIGAATVGLLYQYGAHVFFGDWDATRGKQVETDLRSKTGGTGSVTYRQVDVSDYQSQLALFDGAHKQHGHVDVAIACAAVGEPAGWFEPGDLDLEKVKTEPAPINRLITINLTSILSFTRIALAYMKASSTPTDPPSQQQQQQQQQQPQSNFSKSIILVSSIAGISPAPGLFGYSASKHGLIGLMRALAPWAPIRYGVRANAICPWATDTQLLAGVRGAWLDAKLPINTPEDVARQIVLSAADGSQNGKAVLVTGGRGFDTEEGIERTQPLWMGETNAREFREGQVVLGLGDNWN</sequence>
<keyword evidence="6" id="KW-1185">Reference proteome</keyword>
<evidence type="ECO:0000256" key="2">
    <source>
        <dbReference type="ARBA" id="ARBA00022857"/>
    </source>
</evidence>
<name>A0AA39U1D6_9PEZI</name>
<comment type="similarity">
    <text evidence="1">Belongs to the short-chain dehydrogenases/reductases (SDR) family.</text>
</comment>
<dbReference type="PANTHER" id="PTHR44229:SF4">
    <property type="entry name" value="15-HYDROXYPROSTAGLANDIN DEHYDROGENASE [NAD(+)]"/>
    <property type="match status" value="1"/>
</dbReference>
<dbReference type="AlphaFoldDB" id="A0AA39U1D6"/>
<dbReference type="Proteomes" id="UP001174934">
    <property type="component" value="Unassembled WGS sequence"/>
</dbReference>
<dbReference type="GO" id="GO:0016616">
    <property type="term" value="F:oxidoreductase activity, acting on the CH-OH group of donors, NAD or NADP as acceptor"/>
    <property type="evidence" value="ECO:0007669"/>
    <property type="project" value="TreeGrafter"/>
</dbReference>
<dbReference type="PROSITE" id="PS00061">
    <property type="entry name" value="ADH_SHORT"/>
    <property type="match status" value="1"/>
</dbReference>
<evidence type="ECO:0000313" key="5">
    <source>
        <dbReference type="EMBL" id="KAK0610398.1"/>
    </source>
</evidence>
<dbReference type="EMBL" id="JAULSR010000010">
    <property type="protein sequence ID" value="KAK0610398.1"/>
    <property type="molecule type" value="Genomic_DNA"/>
</dbReference>
<dbReference type="Gene3D" id="3.40.50.720">
    <property type="entry name" value="NAD(P)-binding Rossmann-like Domain"/>
    <property type="match status" value="1"/>
</dbReference>
<comment type="caution">
    <text evidence="5">The sequence shown here is derived from an EMBL/GenBank/DDBJ whole genome shotgun (WGS) entry which is preliminary data.</text>
</comment>
<dbReference type="InterPro" id="IPR002347">
    <property type="entry name" value="SDR_fam"/>
</dbReference>
<dbReference type="PANTHER" id="PTHR44229">
    <property type="entry name" value="15-HYDROXYPROSTAGLANDIN DEHYDROGENASE [NAD(+)]"/>
    <property type="match status" value="1"/>
</dbReference>
<proteinExistence type="inferred from homology"/>
<evidence type="ECO:0000256" key="4">
    <source>
        <dbReference type="SAM" id="MobiDB-lite"/>
    </source>
</evidence>
<gene>
    <name evidence="5" type="ORF">B0T17DRAFT_658199</name>
</gene>
<protein>
    <recommendedName>
        <fullName evidence="7">NAD(P)-binding protein</fullName>
    </recommendedName>
</protein>
<evidence type="ECO:0000256" key="3">
    <source>
        <dbReference type="ARBA" id="ARBA00023002"/>
    </source>
</evidence>
<keyword evidence="2" id="KW-0521">NADP</keyword>
<evidence type="ECO:0000313" key="6">
    <source>
        <dbReference type="Proteomes" id="UP001174934"/>
    </source>
</evidence>
<accession>A0AA39U1D6</accession>
<feature type="region of interest" description="Disordered" evidence="4">
    <location>
        <begin position="155"/>
        <end position="174"/>
    </location>
</feature>
<reference evidence="5" key="1">
    <citation type="submission" date="2023-06" db="EMBL/GenBank/DDBJ databases">
        <title>Genome-scale phylogeny and comparative genomics of the fungal order Sordariales.</title>
        <authorList>
            <consortium name="Lawrence Berkeley National Laboratory"/>
            <person name="Hensen N."/>
            <person name="Bonometti L."/>
            <person name="Westerberg I."/>
            <person name="Brannstrom I.O."/>
            <person name="Guillou S."/>
            <person name="Cros-Aarteil S."/>
            <person name="Calhoun S."/>
            <person name="Haridas S."/>
            <person name="Kuo A."/>
            <person name="Mondo S."/>
            <person name="Pangilinan J."/>
            <person name="Riley R."/>
            <person name="LaButti K."/>
            <person name="Andreopoulos B."/>
            <person name="Lipzen A."/>
            <person name="Chen C."/>
            <person name="Yanf M."/>
            <person name="Daum C."/>
            <person name="Ng V."/>
            <person name="Clum A."/>
            <person name="Steindorff A."/>
            <person name="Ohm R."/>
            <person name="Martin F."/>
            <person name="Silar P."/>
            <person name="Natvig D."/>
            <person name="Lalanne C."/>
            <person name="Gautier V."/>
            <person name="Ament-velasquez S.L."/>
            <person name="Kruys A."/>
            <person name="Hutchinson M.I."/>
            <person name="Powell A.J."/>
            <person name="Barry K."/>
            <person name="Miller A.N."/>
            <person name="Grigoriev I.V."/>
            <person name="Debuchy R."/>
            <person name="Gladieux P."/>
            <person name="Thoren M.H."/>
            <person name="Johannesson H."/>
        </authorList>
    </citation>
    <scope>NUCLEOTIDE SEQUENCE</scope>
    <source>
        <strain evidence="5">SMH3391-2</strain>
    </source>
</reference>
<evidence type="ECO:0000256" key="1">
    <source>
        <dbReference type="ARBA" id="ARBA00006484"/>
    </source>
</evidence>
<dbReference type="Pfam" id="PF00106">
    <property type="entry name" value="adh_short"/>
    <property type="match status" value="2"/>
</dbReference>